<keyword evidence="7" id="KW-0902">Two-component regulatory system</keyword>
<dbReference type="InterPro" id="IPR003594">
    <property type="entry name" value="HATPase_dom"/>
</dbReference>
<comment type="caution">
    <text evidence="9">The sequence shown here is derived from an EMBL/GenBank/DDBJ whole genome shotgun (WGS) entry which is preliminary data.</text>
</comment>
<accession>A0ABU3XI83</accession>
<evidence type="ECO:0000259" key="8">
    <source>
        <dbReference type="PROSITE" id="PS50109"/>
    </source>
</evidence>
<dbReference type="Proteomes" id="UP001287282">
    <property type="component" value="Unassembled WGS sequence"/>
</dbReference>
<dbReference type="SUPFAM" id="SSF55874">
    <property type="entry name" value="ATPase domain of HSP90 chaperone/DNA topoisomerase II/histidine kinase"/>
    <property type="match status" value="1"/>
</dbReference>
<evidence type="ECO:0000256" key="7">
    <source>
        <dbReference type="ARBA" id="ARBA00023012"/>
    </source>
</evidence>
<comment type="catalytic activity">
    <reaction evidence="1">
        <text>ATP + protein L-histidine = ADP + protein N-phospho-L-histidine.</text>
        <dbReference type="EC" id="2.7.13.3"/>
    </reaction>
</comment>
<evidence type="ECO:0000256" key="3">
    <source>
        <dbReference type="ARBA" id="ARBA00022679"/>
    </source>
</evidence>
<gene>
    <name evidence="9" type="ORF">RYX56_24795</name>
</gene>
<keyword evidence="10" id="KW-1185">Reference proteome</keyword>
<evidence type="ECO:0000313" key="10">
    <source>
        <dbReference type="Proteomes" id="UP001287282"/>
    </source>
</evidence>
<feature type="non-terminal residue" evidence="9">
    <location>
        <position position="1"/>
    </location>
</feature>
<proteinExistence type="predicted"/>
<evidence type="ECO:0000256" key="4">
    <source>
        <dbReference type="ARBA" id="ARBA00022741"/>
    </source>
</evidence>
<evidence type="ECO:0000256" key="2">
    <source>
        <dbReference type="ARBA" id="ARBA00012438"/>
    </source>
</evidence>
<dbReference type="InterPro" id="IPR004358">
    <property type="entry name" value="Sig_transdc_His_kin-like_C"/>
</dbReference>
<dbReference type="PANTHER" id="PTHR43711">
    <property type="entry name" value="TWO-COMPONENT HISTIDINE KINASE"/>
    <property type="match status" value="1"/>
</dbReference>
<evidence type="ECO:0000256" key="5">
    <source>
        <dbReference type="ARBA" id="ARBA00022777"/>
    </source>
</evidence>
<dbReference type="RefSeq" id="WP_317124445.1">
    <property type="nucleotide sequence ID" value="NZ_JAWJBA010000918.1"/>
</dbReference>
<dbReference type="Gene3D" id="3.30.565.10">
    <property type="entry name" value="Histidine kinase-like ATPase, C-terminal domain"/>
    <property type="match status" value="1"/>
</dbReference>
<dbReference type="EC" id="2.7.13.3" evidence="2"/>
<dbReference type="PROSITE" id="PS50109">
    <property type="entry name" value="HIS_KIN"/>
    <property type="match status" value="1"/>
</dbReference>
<dbReference type="InterPro" id="IPR050736">
    <property type="entry name" value="Sensor_HK_Regulatory"/>
</dbReference>
<feature type="domain" description="Histidine kinase" evidence="8">
    <location>
        <begin position="1"/>
        <end position="81"/>
    </location>
</feature>
<keyword evidence="4" id="KW-0547">Nucleotide-binding</keyword>
<name>A0ABU3XI83_9BACI</name>
<keyword evidence="3" id="KW-0808">Transferase</keyword>
<evidence type="ECO:0000256" key="1">
    <source>
        <dbReference type="ARBA" id="ARBA00000085"/>
    </source>
</evidence>
<protein>
    <recommendedName>
        <fullName evidence="2">histidine kinase</fullName>
        <ecNumber evidence="2">2.7.13.3</ecNumber>
    </recommendedName>
</protein>
<dbReference type="GO" id="GO:0005524">
    <property type="term" value="F:ATP binding"/>
    <property type="evidence" value="ECO:0007669"/>
    <property type="project" value="UniProtKB-KW"/>
</dbReference>
<sequence>ATQAGRITIDARRDGDWLVLAVSDTGCGIAPDKHAAIFDALEQVGKQSVSESGIGLGLAIVRQLVEVLDGEILVESALGSG</sequence>
<evidence type="ECO:0000256" key="6">
    <source>
        <dbReference type="ARBA" id="ARBA00022840"/>
    </source>
</evidence>
<keyword evidence="5" id="KW-0418">Kinase</keyword>
<dbReference type="Pfam" id="PF02518">
    <property type="entry name" value="HATPase_c"/>
    <property type="match status" value="1"/>
</dbReference>
<dbReference type="PRINTS" id="PR00344">
    <property type="entry name" value="BCTRLSENSOR"/>
</dbReference>
<feature type="non-terminal residue" evidence="9">
    <location>
        <position position="81"/>
    </location>
</feature>
<dbReference type="EMBL" id="JAWJBA010000918">
    <property type="protein sequence ID" value="MDV2687571.1"/>
    <property type="molecule type" value="Genomic_DNA"/>
</dbReference>
<evidence type="ECO:0000313" key="9">
    <source>
        <dbReference type="EMBL" id="MDV2687571.1"/>
    </source>
</evidence>
<keyword evidence="6 9" id="KW-0067">ATP-binding</keyword>
<organism evidence="9 10">
    <name type="scientific">Alkalihalophilus lindianensis</name>
    <dbReference type="NCBI Taxonomy" id="1630542"/>
    <lineage>
        <taxon>Bacteria</taxon>
        <taxon>Bacillati</taxon>
        <taxon>Bacillota</taxon>
        <taxon>Bacilli</taxon>
        <taxon>Bacillales</taxon>
        <taxon>Bacillaceae</taxon>
        <taxon>Alkalihalophilus</taxon>
    </lineage>
</organism>
<dbReference type="PANTHER" id="PTHR43711:SF26">
    <property type="entry name" value="SENSOR HISTIDINE KINASE RCSC"/>
    <property type="match status" value="1"/>
</dbReference>
<reference evidence="9 10" key="1">
    <citation type="submission" date="2023-10" db="EMBL/GenBank/DDBJ databases">
        <title>Screening of Alkalihalobacillus lindianensis BZ-TG-R113 and Its Alleviation of Salt Stress on Rapeseed Growth.</title>
        <authorList>
            <person name="Zhao B."/>
            <person name="Guo T."/>
        </authorList>
    </citation>
    <scope>NUCLEOTIDE SEQUENCE [LARGE SCALE GENOMIC DNA]</scope>
    <source>
        <strain evidence="9 10">BZ-TG-R113</strain>
    </source>
</reference>
<dbReference type="InterPro" id="IPR036890">
    <property type="entry name" value="HATPase_C_sf"/>
</dbReference>
<dbReference type="InterPro" id="IPR005467">
    <property type="entry name" value="His_kinase_dom"/>
</dbReference>